<organism evidence="9 10">
    <name type="scientific">Cinchona calisaya</name>
    <dbReference type="NCBI Taxonomy" id="153742"/>
    <lineage>
        <taxon>Eukaryota</taxon>
        <taxon>Viridiplantae</taxon>
        <taxon>Streptophyta</taxon>
        <taxon>Embryophyta</taxon>
        <taxon>Tracheophyta</taxon>
        <taxon>Spermatophyta</taxon>
        <taxon>Magnoliopsida</taxon>
        <taxon>eudicotyledons</taxon>
        <taxon>Gunneridae</taxon>
        <taxon>Pentapetalae</taxon>
        <taxon>asterids</taxon>
        <taxon>lamiids</taxon>
        <taxon>Gentianales</taxon>
        <taxon>Rubiaceae</taxon>
        <taxon>Cinchonoideae</taxon>
        <taxon>Cinchoneae</taxon>
        <taxon>Cinchona</taxon>
    </lineage>
</organism>
<dbReference type="Pfam" id="PF00249">
    <property type="entry name" value="Myb_DNA-binding"/>
    <property type="match status" value="2"/>
</dbReference>
<evidence type="ECO:0000256" key="4">
    <source>
        <dbReference type="ARBA" id="ARBA00023163"/>
    </source>
</evidence>
<dbReference type="AlphaFoldDB" id="A0ABD2ZE20"/>
<sequence>MGRSPCCEKIGLKKGPWTKEEDHLLINYIEENGHKNWRALPKKAGLLRCGKSCRLRWINYLRPDIKRGNFSKDEEDTIIKLHQSLGNRWSAIAATLPGRTDNEIKNVWHTHLKKRVLLKQAVTSTKQELDSTTMVQVDYQDFNSIPQNNHQGSPLHSSNDDISSLSAATTTTTTTTSDLSNKMYLNSHDSDLNNKQVEHLDQDCWQDVVSSQDNSLSPVIHHPTDDNGCGFNPTTTHDDIGFWCDLFTTSEEMPDLLDF</sequence>
<feature type="domain" description="Myb-like" evidence="7">
    <location>
        <begin position="62"/>
        <end position="112"/>
    </location>
</feature>
<evidence type="ECO:0000259" key="8">
    <source>
        <dbReference type="PROSITE" id="PS51294"/>
    </source>
</evidence>
<keyword evidence="10" id="KW-1185">Reference proteome</keyword>
<keyword evidence="5" id="KW-0539">Nucleus</keyword>
<evidence type="ECO:0000313" key="10">
    <source>
        <dbReference type="Proteomes" id="UP001630127"/>
    </source>
</evidence>
<dbReference type="InterPro" id="IPR017930">
    <property type="entry name" value="Myb_dom"/>
</dbReference>
<keyword evidence="3" id="KW-0238">DNA-binding</keyword>
<dbReference type="Gene3D" id="1.10.10.60">
    <property type="entry name" value="Homeodomain-like"/>
    <property type="match status" value="2"/>
</dbReference>
<dbReference type="Proteomes" id="UP001630127">
    <property type="component" value="Unassembled WGS sequence"/>
</dbReference>
<comment type="subcellular location">
    <subcellularLocation>
        <location evidence="1">Nucleus</location>
    </subcellularLocation>
</comment>
<dbReference type="PROSITE" id="PS51294">
    <property type="entry name" value="HTH_MYB"/>
    <property type="match status" value="2"/>
</dbReference>
<dbReference type="PANTHER" id="PTHR10641:SF1413">
    <property type="entry name" value="MYB-RELATED PROTEIN MYB4"/>
    <property type="match status" value="1"/>
</dbReference>
<dbReference type="CDD" id="cd00167">
    <property type="entry name" value="SANT"/>
    <property type="match status" value="2"/>
</dbReference>
<dbReference type="PROSITE" id="PS50090">
    <property type="entry name" value="MYB_LIKE"/>
    <property type="match status" value="2"/>
</dbReference>
<dbReference type="FunFam" id="1.10.10.60:FF:000121">
    <property type="entry name" value="Myb transcription factor"/>
    <property type="match status" value="1"/>
</dbReference>
<protein>
    <submittedName>
        <fullName evidence="9">Uncharacterized protein</fullName>
    </submittedName>
</protein>
<dbReference type="InterPro" id="IPR001005">
    <property type="entry name" value="SANT/Myb"/>
</dbReference>
<proteinExistence type="predicted"/>
<comment type="caution">
    <text evidence="9">The sequence shown here is derived from an EMBL/GenBank/DDBJ whole genome shotgun (WGS) entry which is preliminary data.</text>
</comment>
<gene>
    <name evidence="9" type="ORF">ACH5RR_020289</name>
</gene>
<dbReference type="SUPFAM" id="SSF46689">
    <property type="entry name" value="Homeodomain-like"/>
    <property type="match status" value="1"/>
</dbReference>
<feature type="domain" description="HTH myb-type" evidence="8">
    <location>
        <begin position="62"/>
        <end position="116"/>
    </location>
</feature>
<dbReference type="SMART" id="SM00717">
    <property type="entry name" value="SANT"/>
    <property type="match status" value="2"/>
</dbReference>
<evidence type="ECO:0000256" key="6">
    <source>
        <dbReference type="SAM" id="MobiDB-lite"/>
    </source>
</evidence>
<evidence type="ECO:0000313" key="9">
    <source>
        <dbReference type="EMBL" id="KAL3517700.1"/>
    </source>
</evidence>
<name>A0ABD2ZE20_9GENT</name>
<dbReference type="InterPro" id="IPR015495">
    <property type="entry name" value="Myb_TF_plants"/>
</dbReference>
<evidence type="ECO:0000256" key="5">
    <source>
        <dbReference type="ARBA" id="ARBA00023242"/>
    </source>
</evidence>
<reference evidence="9 10" key="1">
    <citation type="submission" date="2024-11" db="EMBL/GenBank/DDBJ databases">
        <title>A near-complete genome assembly of Cinchona calisaya.</title>
        <authorList>
            <person name="Lian D.C."/>
            <person name="Zhao X.W."/>
            <person name="Wei L."/>
        </authorList>
    </citation>
    <scope>NUCLEOTIDE SEQUENCE [LARGE SCALE GENOMIC DNA]</scope>
    <source>
        <tissue evidence="9">Nenye</tissue>
    </source>
</reference>
<dbReference type="GO" id="GO:0003677">
    <property type="term" value="F:DNA binding"/>
    <property type="evidence" value="ECO:0007669"/>
    <property type="project" value="UniProtKB-KW"/>
</dbReference>
<keyword evidence="4" id="KW-0804">Transcription</keyword>
<evidence type="ECO:0000259" key="7">
    <source>
        <dbReference type="PROSITE" id="PS50090"/>
    </source>
</evidence>
<dbReference type="InterPro" id="IPR009057">
    <property type="entry name" value="Homeodomain-like_sf"/>
</dbReference>
<dbReference type="GO" id="GO:0005634">
    <property type="term" value="C:nucleus"/>
    <property type="evidence" value="ECO:0007669"/>
    <property type="project" value="UniProtKB-SubCell"/>
</dbReference>
<evidence type="ECO:0000256" key="2">
    <source>
        <dbReference type="ARBA" id="ARBA00023015"/>
    </source>
</evidence>
<evidence type="ECO:0000256" key="3">
    <source>
        <dbReference type="ARBA" id="ARBA00023125"/>
    </source>
</evidence>
<feature type="region of interest" description="Disordered" evidence="6">
    <location>
        <begin position="143"/>
        <end position="163"/>
    </location>
</feature>
<feature type="domain" description="Myb-like" evidence="7">
    <location>
        <begin position="9"/>
        <end position="61"/>
    </location>
</feature>
<accession>A0ABD2ZE20</accession>
<feature type="domain" description="HTH myb-type" evidence="8">
    <location>
        <begin position="9"/>
        <end position="61"/>
    </location>
</feature>
<dbReference type="PANTHER" id="PTHR10641">
    <property type="entry name" value="MYB FAMILY TRANSCRIPTION FACTOR"/>
    <property type="match status" value="1"/>
</dbReference>
<dbReference type="EMBL" id="JBJUIK010000009">
    <property type="protein sequence ID" value="KAL3517700.1"/>
    <property type="molecule type" value="Genomic_DNA"/>
</dbReference>
<evidence type="ECO:0000256" key="1">
    <source>
        <dbReference type="ARBA" id="ARBA00004123"/>
    </source>
</evidence>
<keyword evidence="2" id="KW-0805">Transcription regulation</keyword>